<dbReference type="KEGG" id="bman:114249246"/>
<evidence type="ECO:0000313" key="4">
    <source>
        <dbReference type="RefSeq" id="XP_028038547.1"/>
    </source>
</evidence>
<dbReference type="GO" id="GO:0012505">
    <property type="term" value="C:endomembrane system"/>
    <property type="evidence" value="ECO:0007669"/>
    <property type="project" value="TreeGrafter"/>
</dbReference>
<protein>
    <submittedName>
        <fullName evidence="4">Neuferricin homolog</fullName>
    </submittedName>
</protein>
<dbReference type="PANTHER" id="PTHR10281">
    <property type="entry name" value="MEMBRANE-ASSOCIATED PROGESTERONE RECEPTOR COMPONENT-RELATED"/>
    <property type="match status" value="1"/>
</dbReference>
<dbReference type="RefSeq" id="XP_028038547.1">
    <property type="nucleotide sequence ID" value="XM_028182746.1"/>
</dbReference>
<feature type="domain" description="Cytochrome b5 heme-binding" evidence="2">
    <location>
        <begin position="46"/>
        <end position="142"/>
    </location>
</feature>
<proteinExistence type="inferred from homology"/>
<dbReference type="PANTHER" id="PTHR10281:SF4">
    <property type="entry name" value="NEUFERRICIN"/>
    <property type="match status" value="1"/>
</dbReference>
<dbReference type="GeneID" id="114249246"/>
<dbReference type="InterPro" id="IPR036400">
    <property type="entry name" value="Cyt_B5-like_heme/steroid_sf"/>
</dbReference>
<reference evidence="4" key="1">
    <citation type="submission" date="2025-08" db="UniProtKB">
        <authorList>
            <consortium name="RefSeq"/>
        </authorList>
    </citation>
    <scope>IDENTIFICATION</scope>
    <source>
        <tissue evidence="4">Silk gland</tissue>
    </source>
</reference>
<organism evidence="3 4">
    <name type="scientific">Bombyx mandarina</name>
    <name type="common">Wild silk moth</name>
    <name type="synonym">Wild silkworm</name>
    <dbReference type="NCBI Taxonomy" id="7092"/>
    <lineage>
        <taxon>Eukaryota</taxon>
        <taxon>Metazoa</taxon>
        <taxon>Ecdysozoa</taxon>
        <taxon>Arthropoda</taxon>
        <taxon>Hexapoda</taxon>
        <taxon>Insecta</taxon>
        <taxon>Pterygota</taxon>
        <taxon>Neoptera</taxon>
        <taxon>Endopterygota</taxon>
        <taxon>Lepidoptera</taxon>
        <taxon>Glossata</taxon>
        <taxon>Ditrysia</taxon>
        <taxon>Bombycoidea</taxon>
        <taxon>Bombycidae</taxon>
        <taxon>Bombycinae</taxon>
        <taxon>Bombyx</taxon>
    </lineage>
</organism>
<dbReference type="Proteomes" id="UP000504629">
    <property type="component" value="Unplaced"/>
</dbReference>
<evidence type="ECO:0000313" key="3">
    <source>
        <dbReference type="Proteomes" id="UP000504629"/>
    </source>
</evidence>
<gene>
    <name evidence="4" type="primary">LOC114249246</name>
</gene>
<sequence length="255" mass="29435">MKRYSKFILAIVVVLGGVYYRNELDIYLSSFIRILYNENVNNNNVFTYDELARYNGIENAKLYLAVLGTIYDVTKGEKHYAKGATYHYFVGKDGSRSLITGDFRDETKEKDHVLDLKCSDLSALLHWKQTFKQKYTEIGLLKGRYYDSQGRETPYLENFNRKIEQCKEEKEIAKKKNQEYPPCNIAWSEEEGTKVWCTKNSGGIARSWIGVPRQMYSPGEDTPSCVCVNTEKHHTALLKEYSNCVNTSTVCMTNI</sequence>
<dbReference type="GO" id="GO:0016020">
    <property type="term" value="C:membrane"/>
    <property type="evidence" value="ECO:0007669"/>
    <property type="project" value="TreeGrafter"/>
</dbReference>
<dbReference type="InterPro" id="IPR001199">
    <property type="entry name" value="Cyt_B5-like_heme/steroid-bd"/>
</dbReference>
<dbReference type="SUPFAM" id="SSF55856">
    <property type="entry name" value="Cytochrome b5-like heme/steroid binding domain"/>
    <property type="match status" value="1"/>
</dbReference>
<name>A0A6J2KC98_BOMMA</name>
<dbReference type="Pfam" id="PF00173">
    <property type="entry name" value="Cyt-b5"/>
    <property type="match status" value="1"/>
</dbReference>
<dbReference type="InterPro" id="IPR050577">
    <property type="entry name" value="MAPR/NEUFC/NENF-like"/>
</dbReference>
<comment type="similarity">
    <text evidence="1">Belongs to the cytochrome b5 family. MAPR subfamily.</text>
</comment>
<dbReference type="SMART" id="SM01117">
    <property type="entry name" value="Cyt-b5"/>
    <property type="match status" value="1"/>
</dbReference>
<accession>A0A6J2KC98</accession>
<keyword evidence="3" id="KW-1185">Reference proteome</keyword>
<dbReference type="OrthoDB" id="10257697at2759"/>
<dbReference type="AlphaFoldDB" id="A0A6J2KC98"/>
<evidence type="ECO:0000259" key="2">
    <source>
        <dbReference type="SMART" id="SM01117"/>
    </source>
</evidence>
<dbReference type="Gene3D" id="3.10.120.10">
    <property type="entry name" value="Cytochrome b5-like heme/steroid binding domain"/>
    <property type="match status" value="1"/>
</dbReference>
<evidence type="ECO:0000256" key="1">
    <source>
        <dbReference type="ARBA" id="ARBA00038357"/>
    </source>
</evidence>